<feature type="region of interest" description="Disordered" evidence="7">
    <location>
        <begin position="493"/>
        <end position="576"/>
    </location>
</feature>
<evidence type="ECO:0000256" key="1">
    <source>
        <dbReference type="ARBA" id="ARBA00004514"/>
    </source>
</evidence>
<dbReference type="InterPro" id="IPR039742">
    <property type="entry name" value="Shq1"/>
</dbReference>
<dbReference type="GO" id="GO:0051082">
    <property type="term" value="F:unfolded protein binding"/>
    <property type="evidence" value="ECO:0007669"/>
    <property type="project" value="TreeGrafter"/>
</dbReference>
<dbReference type="GO" id="GO:0000493">
    <property type="term" value="P:box H/ACA snoRNP assembly"/>
    <property type="evidence" value="ECO:0007669"/>
    <property type="project" value="InterPro"/>
</dbReference>
<dbReference type="FunFam" id="2.60.40.790:FF:000022">
    <property type="entry name" value="Protein SHQ1 homolog"/>
    <property type="match status" value="1"/>
</dbReference>
<feature type="domain" description="CS" evidence="8">
    <location>
        <begin position="1"/>
        <end position="89"/>
    </location>
</feature>
<reference evidence="10" key="2">
    <citation type="journal article" date="2016" name="Nat. Commun.">
        <title>The channel catfish genome sequence provides insights into the evolution of scale formation in teleosts.</title>
        <authorList>
            <person name="Liu Z."/>
            <person name="Liu S."/>
            <person name="Yao J."/>
            <person name="Bao L."/>
            <person name="Zhang J."/>
            <person name="Li Y."/>
            <person name="Jiang C."/>
            <person name="Sun L."/>
            <person name="Wang R."/>
            <person name="Zhang Y."/>
            <person name="Zhou T."/>
            <person name="Zeng Q."/>
            <person name="Fu Q."/>
            <person name="Gao S."/>
            <person name="Li N."/>
            <person name="Koren S."/>
            <person name="Jiang Y."/>
            <person name="Zimin A."/>
            <person name="Xu P."/>
            <person name="Phillippy A.M."/>
            <person name="Geng X."/>
            <person name="Song L."/>
            <person name="Sun F."/>
            <person name="Li C."/>
            <person name="Wang X."/>
            <person name="Chen A."/>
            <person name="Jin Y."/>
            <person name="Yuan Z."/>
            <person name="Yang Y."/>
            <person name="Tan S."/>
            <person name="Peatman E."/>
            <person name="Lu J."/>
            <person name="Qin Z."/>
            <person name="Dunham R."/>
            <person name="Li Z."/>
            <person name="Sonstegard T."/>
            <person name="Feng J."/>
            <person name="Danzmann R.G."/>
            <person name="Schroeder S."/>
            <person name="Scheffler B."/>
            <person name="Duke M.V."/>
            <person name="Ballard L."/>
            <person name="Kucuktas H."/>
            <person name="Kaltenboeck L."/>
            <person name="Liu H."/>
            <person name="Armbruster J."/>
            <person name="Xie Y."/>
            <person name="Kirby M.L."/>
            <person name="Tian Y."/>
            <person name="Flanagan M.E."/>
            <person name="Mu W."/>
            <person name="Waldbieser G.C."/>
        </authorList>
    </citation>
    <scope>NUCLEOTIDE SEQUENCE [LARGE SCALE GENOMIC DNA]</scope>
    <source>
        <strain evidence="10">SDA103</strain>
    </source>
</reference>
<dbReference type="Pfam" id="PF21413">
    <property type="entry name" value="SHQ1-like_CS"/>
    <property type="match status" value="1"/>
</dbReference>
<name>W5U666_ICTPU</name>
<organism evidence="9">
    <name type="scientific">Ictalurus punctatus</name>
    <name type="common">Channel catfish</name>
    <name type="synonym">Silurus punctatus</name>
    <dbReference type="NCBI Taxonomy" id="7998"/>
    <lineage>
        <taxon>Eukaryota</taxon>
        <taxon>Metazoa</taxon>
        <taxon>Chordata</taxon>
        <taxon>Craniata</taxon>
        <taxon>Vertebrata</taxon>
        <taxon>Euteleostomi</taxon>
        <taxon>Actinopterygii</taxon>
        <taxon>Neopterygii</taxon>
        <taxon>Teleostei</taxon>
        <taxon>Ostariophysi</taxon>
        <taxon>Siluriformes</taxon>
        <taxon>Ictaluridae</taxon>
        <taxon>Ictalurus</taxon>
    </lineage>
</organism>
<feature type="compositionally biased region" description="Acidic residues" evidence="7">
    <location>
        <begin position="564"/>
        <end position="576"/>
    </location>
</feature>
<evidence type="ECO:0000256" key="5">
    <source>
        <dbReference type="ARBA" id="ARBA00022490"/>
    </source>
</evidence>
<dbReference type="GeneTree" id="ENSGT00390000007605"/>
<evidence type="ECO:0000256" key="3">
    <source>
        <dbReference type="ARBA" id="ARBA00005607"/>
    </source>
</evidence>
<dbReference type="Proteomes" id="UP000221080">
    <property type="component" value="Chromosome 11"/>
</dbReference>
<dbReference type="InterPro" id="IPR048696">
    <property type="entry name" value="SHQ1-like_CS"/>
</dbReference>
<dbReference type="PANTHER" id="PTHR12967">
    <property type="entry name" value="PROTEIN SHQ1 HOMOLOG"/>
    <property type="match status" value="1"/>
</dbReference>
<keyword evidence="10" id="KW-1185">Reference proteome</keyword>
<keyword evidence="6" id="KW-0539">Nucleus</keyword>
<feature type="compositionally biased region" description="Basic and acidic residues" evidence="7">
    <location>
        <begin position="544"/>
        <end position="557"/>
    </location>
</feature>
<evidence type="ECO:0000313" key="9">
    <source>
        <dbReference type="EMBL" id="AHH37481.1"/>
    </source>
</evidence>
<feature type="compositionally biased region" description="Acidic residues" evidence="7">
    <location>
        <begin position="443"/>
        <end position="464"/>
    </location>
</feature>
<evidence type="ECO:0000256" key="7">
    <source>
        <dbReference type="SAM" id="MobiDB-lite"/>
    </source>
</evidence>
<dbReference type="GO" id="GO:0005829">
    <property type="term" value="C:cytosol"/>
    <property type="evidence" value="ECO:0007669"/>
    <property type="project" value="UniProtKB-SubCell"/>
</dbReference>
<dbReference type="RefSeq" id="XP_017335375.1">
    <property type="nucleotide sequence ID" value="XM_017479886.3"/>
</dbReference>
<dbReference type="OrthoDB" id="73639at2759"/>
<evidence type="ECO:0000256" key="2">
    <source>
        <dbReference type="ARBA" id="ARBA00004642"/>
    </source>
</evidence>
<evidence type="ECO:0000256" key="6">
    <source>
        <dbReference type="ARBA" id="ARBA00023242"/>
    </source>
</evidence>
<keyword evidence="5" id="KW-0963">Cytoplasm</keyword>
<dbReference type="Pfam" id="PF04925">
    <property type="entry name" value="SHQ1"/>
    <property type="match status" value="1"/>
</dbReference>
<dbReference type="InterPro" id="IPR007009">
    <property type="entry name" value="Shq1_C"/>
</dbReference>
<dbReference type="PROSITE" id="PS51203">
    <property type="entry name" value="CS"/>
    <property type="match status" value="1"/>
</dbReference>
<dbReference type="PANTHER" id="PTHR12967:SF0">
    <property type="entry name" value="PROTEIN SHQ1 HOMOLOG"/>
    <property type="match status" value="1"/>
</dbReference>
<accession>W5U666</accession>
<comment type="subcellular location">
    <subcellularLocation>
        <location evidence="1">Cytoplasm</location>
        <location evidence="1">Cytosol</location>
    </subcellularLocation>
    <subcellularLocation>
        <location evidence="2">Nucleus</location>
        <location evidence="2">Nucleoplasm</location>
    </subcellularLocation>
</comment>
<dbReference type="KEGG" id="ipu:108271923"/>
<evidence type="ECO:0000259" key="8">
    <source>
        <dbReference type="PROSITE" id="PS51203"/>
    </source>
</evidence>
<protein>
    <recommendedName>
        <fullName evidence="4">Protein SHQ1 homolog</fullName>
    </recommendedName>
</protein>
<evidence type="ECO:0000256" key="4">
    <source>
        <dbReference type="ARBA" id="ARBA00013750"/>
    </source>
</evidence>
<comment type="similarity">
    <text evidence="3">Belongs to the SHQ1 family.</text>
</comment>
<evidence type="ECO:0000313" key="11">
    <source>
        <dbReference type="RefSeq" id="XP_017335375.1"/>
    </source>
</evidence>
<gene>
    <name evidence="9 11" type="primary">shq1</name>
</gene>
<dbReference type="Gene3D" id="2.60.40.790">
    <property type="match status" value="1"/>
</dbReference>
<dbReference type="EMBL" id="JT406163">
    <property type="protein sequence ID" value="AHH37481.1"/>
    <property type="molecule type" value="mRNA"/>
</dbReference>
<feature type="region of interest" description="Disordered" evidence="7">
    <location>
        <begin position="435"/>
        <end position="480"/>
    </location>
</feature>
<dbReference type="STRING" id="7998.ENSIPUP00000001766"/>
<proteinExistence type="evidence at transcript level"/>
<reference evidence="11" key="3">
    <citation type="submission" date="2025-04" db="UniProtKB">
        <authorList>
            <consortium name="RefSeq"/>
        </authorList>
    </citation>
    <scope>IDENTIFICATION</scope>
    <source>
        <tissue evidence="11">Blood</tissue>
    </source>
</reference>
<dbReference type="InterPro" id="IPR008978">
    <property type="entry name" value="HSP20-like_chaperone"/>
</dbReference>
<dbReference type="InterPro" id="IPR007052">
    <property type="entry name" value="CS_dom"/>
</dbReference>
<sequence length="576" mass="66131">MITPAFELSQDSDFLTLVIRVPYTRTSEFDIDVDGEDFKFYAKPYFLRLTLPGRIVQDGREKASFDIDKGLFTMRVPKETSGQHFEGLHMLTSLLAPTGSRSAQPLVEEIGACSMSEPCQEDKDEEEDFDWQVEQQPYIESSEEDLKKLQKYGFGNLRTGVFSRLQEELSEVIDVEDPENSTPAERRSDRLDSETTIFCTDHYLLDLYEGEEMRQVHLNFKPWWSELKPDSHAESAVTFTDEEKEQMRKFTNRSYVLDKATRYHVWLSLVDIILAYTYDVRTTEGEHNVESAWTIRKISGTLSWLETFHTLHEVLVSFGRRVLCYPLHRHFSLITTAVQDAARIFQGGKTFVLKCLLAVHKIFRYNEPAYILNDLYITDYCIWIQRVKSKHMVALAEALSKAELSKNDLDLELQILEEAAEMVIDEEQEEQIMKMAQEQTKECEEEDESGSSEEEEDPKSEEEERNGKNIPDGPAMTCPCPQMLEHEESLIQELGEKREEELRSGEDVPQITVPSSSTAGEEAGGVEGLRKTDDPQLPAALCGVKHDTAPLEHRQFDVRISNTEELDSDDEDEPDQ</sequence>
<dbReference type="AlphaFoldDB" id="W5U666"/>
<dbReference type="GO" id="GO:0005654">
    <property type="term" value="C:nucleoplasm"/>
    <property type="evidence" value="ECO:0007669"/>
    <property type="project" value="UniProtKB-SubCell"/>
</dbReference>
<evidence type="ECO:0000313" key="10">
    <source>
        <dbReference type="Proteomes" id="UP000221080"/>
    </source>
</evidence>
<dbReference type="OMA" id="HNIESAW"/>
<feature type="compositionally biased region" description="Basic and acidic residues" evidence="7">
    <location>
        <begin position="493"/>
        <end position="506"/>
    </location>
</feature>
<reference evidence="9" key="1">
    <citation type="journal article" date="2012" name="BMC Genomics">
        <title>Efficient assembly and annotation of the transcriptome of catfish by RNA-Seq analysis of a doubled haploid homozygote.</title>
        <authorList>
            <person name="Liu S."/>
            <person name="Zhang Y."/>
            <person name="Zhou Z."/>
            <person name="Waldbieser G."/>
            <person name="Sun F."/>
            <person name="Lu J."/>
            <person name="Zhang J."/>
            <person name="Jiang Y."/>
            <person name="Zhang H."/>
            <person name="Wang X."/>
            <person name="Rajendran K.V."/>
            <person name="Khoo L."/>
            <person name="Kucuktas H."/>
            <person name="Peatman E."/>
            <person name="Liu Z."/>
        </authorList>
    </citation>
    <scope>NUCLEOTIDE SEQUENCE</scope>
    <source>
        <tissue evidence="9">Mixed</tissue>
    </source>
</reference>
<dbReference type="CTD" id="55164"/>
<dbReference type="GeneID" id="108271923"/>